<comment type="caution">
    <text evidence="1">The sequence shown here is derived from an EMBL/GenBank/DDBJ whole genome shotgun (WGS) entry which is preliminary data.</text>
</comment>
<accession>A0ABW5DZF5</accession>
<proteinExistence type="predicted"/>
<organism evidence="1 2">
    <name type="scientific">Rubritalea spongiae</name>
    <dbReference type="NCBI Taxonomy" id="430797"/>
    <lineage>
        <taxon>Bacteria</taxon>
        <taxon>Pseudomonadati</taxon>
        <taxon>Verrucomicrobiota</taxon>
        <taxon>Verrucomicrobiia</taxon>
        <taxon>Verrucomicrobiales</taxon>
        <taxon>Rubritaleaceae</taxon>
        <taxon>Rubritalea</taxon>
    </lineage>
</organism>
<dbReference type="RefSeq" id="WP_377094879.1">
    <property type="nucleotide sequence ID" value="NZ_JBHSJM010000001.1"/>
</dbReference>
<gene>
    <name evidence="1" type="ORF">ACFSQZ_01520</name>
</gene>
<sequence>MAGISESILLLDNGSLRAAATLQLRELAVGLSRCIGKEVHAVSLLHSSKVNPEELGGVKAQTFVPFLRAQRELGVNRYKVVPLFFGPSGALVDYLPKRVEDLRNEGWAELEVEIAATLVREGDFRVAEIVAKLVRDTIDELGWEKPAVAMCDHGTPAKAVNEVRELVASQLNEILKNEISCVRACSMERREGAEYDFNEPLLENLLGQAGFSERVIVSMLFAGPGRHAGANGDVAGICAEAQKENPALETAMTALVGSEAGALVEVLADRFRGE</sequence>
<reference evidence="2" key="1">
    <citation type="journal article" date="2019" name="Int. J. Syst. Evol. Microbiol.">
        <title>The Global Catalogue of Microorganisms (GCM) 10K type strain sequencing project: providing services to taxonomists for standard genome sequencing and annotation.</title>
        <authorList>
            <consortium name="The Broad Institute Genomics Platform"/>
            <consortium name="The Broad Institute Genome Sequencing Center for Infectious Disease"/>
            <person name="Wu L."/>
            <person name="Ma J."/>
        </authorList>
    </citation>
    <scope>NUCLEOTIDE SEQUENCE [LARGE SCALE GENOMIC DNA]</scope>
    <source>
        <strain evidence="2">JCM 16545</strain>
    </source>
</reference>
<dbReference type="Gene3D" id="3.40.50.1400">
    <property type="match status" value="2"/>
</dbReference>
<dbReference type="Proteomes" id="UP001597297">
    <property type="component" value="Unassembled WGS sequence"/>
</dbReference>
<dbReference type="EMBL" id="JBHUJC010000003">
    <property type="protein sequence ID" value="MFD2275134.1"/>
    <property type="molecule type" value="Genomic_DNA"/>
</dbReference>
<evidence type="ECO:0000313" key="2">
    <source>
        <dbReference type="Proteomes" id="UP001597297"/>
    </source>
</evidence>
<protein>
    <submittedName>
        <fullName evidence="1">Sirohydrochlorin chelatase</fullName>
    </submittedName>
</protein>
<dbReference type="SUPFAM" id="SSF53800">
    <property type="entry name" value="Chelatase"/>
    <property type="match status" value="1"/>
</dbReference>
<name>A0ABW5DZF5_9BACT</name>
<keyword evidence="2" id="KW-1185">Reference proteome</keyword>
<evidence type="ECO:0000313" key="1">
    <source>
        <dbReference type="EMBL" id="MFD2275134.1"/>
    </source>
</evidence>